<keyword evidence="2" id="KW-1185">Reference proteome</keyword>
<dbReference type="Proteomes" id="UP000041254">
    <property type="component" value="Unassembled WGS sequence"/>
</dbReference>
<dbReference type="VEuPathDB" id="CryptoDB:Vbra_18665"/>
<dbReference type="PhylomeDB" id="A0A0G4GSW8"/>
<dbReference type="AlphaFoldDB" id="A0A0G4GSW8"/>
<dbReference type="InParanoid" id="A0A0G4GSW8"/>
<protein>
    <submittedName>
        <fullName evidence="1">Uncharacterized protein</fullName>
    </submittedName>
</protein>
<evidence type="ECO:0000313" key="1">
    <source>
        <dbReference type="EMBL" id="CEM33776.1"/>
    </source>
</evidence>
<name>A0A0G4GSW8_VITBC</name>
<proteinExistence type="predicted"/>
<reference evidence="1 2" key="1">
    <citation type="submission" date="2014-11" db="EMBL/GenBank/DDBJ databases">
        <authorList>
            <person name="Zhu J."/>
            <person name="Qi W."/>
            <person name="Song R."/>
        </authorList>
    </citation>
    <scope>NUCLEOTIDE SEQUENCE [LARGE SCALE GENOMIC DNA]</scope>
</reference>
<gene>
    <name evidence="1" type="ORF">Vbra_18665</name>
</gene>
<accession>A0A0G4GSW8</accession>
<organism evidence="1 2">
    <name type="scientific">Vitrella brassicaformis (strain CCMP3155)</name>
    <dbReference type="NCBI Taxonomy" id="1169540"/>
    <lineage>
        <taxon>Eukaryota</taxon>
        <taxon>Sar</taxon>
        <taxon>Alveolata</taxon>
        <taxon>Colpodellida</taxon>
        <taxon>Vitrellaceae</taxon>
        <taxon>Vitrella</taxon>
    </lineage>
</organism>
<dbReference type="EMBL" id="CDMY01000791">
    <property type="protein sequence ID" value="CEM33776.1"/>
    <property type="molecule type" value="Genomic_DNA"/>
</dbReference>
<sequence>MTVECHLAAGLLLTPLKPTIFFFPKRTAAKMNKRIKTGDLEGEGSVWTSCADDAAKYDLTIDERAGSDTSSSRVTVVSVSSDSSRVTTTDVVAMLRAAGPEKALGEMSITADVDGVGREELMWGNEKDQLPEIETVRLRLYVANAGAGVGVLSSVESILTVRGIRELTIRFTTADRDIGVLREIRKEYFRRFPGGKVGSFHTCSHDTQWSLELSFRRRE</sequence>
<evidence type="ECO:0000313" key="2">
    <source>
        <dbReference type="Proteomes" id="UP000041254"/>
    </source>
</evidence>